<name>A0A154L3P8_9PROT</name>
<dbReference type="Proteomes" id="UP000076335">
    <property type="component" value="Unassembled WGS sequence"/>
</dbReference>
<organism evidence="1 2">
    <name type="scientific">Thalassospira lucentensis</name>
    <dbReference type="NCBI Taxonomy" id="168935"/>
    <lineage>
        <taxon>Bacteria</taxon>
        <taxon>Pseudomonadati</taxon>
        <taxon>Pseudomonadota</taxon>
        <taxon>Alphaproteobacteria</taxon>
        <taxon>Rhodospirillales</taxon>
        <taxon>Thalassospiraceae</taxon>
        <taxon>Thalassospira</taxon>
    </lineage>
</organism>
<sequence>MTGCIFARLSDRGGTMAGMGRAARAAASFGLVSGDGIGARGRYIRYADPNFIRCGTAHLLVAIQARHVIRFSIKTNNRHLPRTHFASGEMGSANDRCVANELVKGHRKNKGDAIVTIFREAVGAVA</sequence>
<comment type="caution">
    <text evidence="1">The sequence shown here is derived from an EMBL/GenBank/DDBJ whole genome shotgun (WGS) entry which is preliminary data.</text>
</comment>
<proteinExistence type="predicted"/>
<evidence type="ECO:0000313" key="1">
    <source>
        <dbReference type="EMBL" id="KZB63002.1"/>
    </source>
</evidence>
<dbReference type="RefSeq" id="WP_062952500.1">
    <property type="nucleotide sequence ID" value="NZ_LPVY01000020.1"/>
</dbReference>
<protein>
    <submittedName>
        <fullName evidence="1">Uncharacterized protein</fullName>
    </submittedName>
</protein>
<gene>
    <name evidence="1" type="ORF">AUP42_02840</name>
</gene>
<dbReference type="AlphaFoldDB" id="A0A154L3P8"/>
<dbReference type="EMBL" id="LPVY01000020">
    <property type="protein sequence ID" value="KZB63002.1"/>
    <property type="molecule type" value="Genomic_DNA"/>
</dbReference>
<evidence type="ECO:0000313" key="2">
    <source>
        <dbReference type="Proteomes" id="UP000076335"/>
    </source>
</evidence>
<reference evidence="1 2" key="1">
    <citation type="submission" date="2015-12" db="EMBL/GenBank/DDBJ databases">
        <title>Genome sequence of Thalassospira lucentensis MCCC 1A02072.</title>
        <authorList>
            <person name="Lu L."/>
            <person name="Lai Q."/>
            <person name="Shao Z."/>
            <person name="Qian P."/>
        </authorList>
    </citation>
    <scope>NUCLEOTIDE SEQUENCE [LARGE SCALE GENOMIC DNA]</scope>
    <source>
        <strain evidence="1 2">MCCC 1A02072</strain>
    </source>
</reference>
<accession>A0A154L3P8</accession>